<dbReference type="PROSITE" id="PS51294">
    <property type="entry name" value="HTH_MYB"/>
    <property type="match status" value="1"/>
</dbReference>
<evidence type="ECO:0000256" key="4">
    <source>
        <dbReference type="SAM" id="MobiDB-lite"/>
    </source>
</evidence>
<dbReference type="SUPFAM" id="SSF46689">
    <property type="entry name" value="Homeodomain-like"/>
    <property type="match status" value="1"/>
</dbReference>
<dbReference type="EMBL" id="JAFEMO010000584">
    <property type="protein sequence ID" value="KAH7511419.1"/>
    <property type="molecule type" value="Genomic_DNA"/>
</dbReference>
<keyword evidence="2" id="KW-0238">DNA-binding</keyword>
<evidence type="ECO:0000313" key="8">
    <source>
        <dbReference type="Proteomes" id="UP000827721"/>
    </source>
</evidence>
<evidence type="ECO:0000259" key="6">
    <source>
        <dbReference type="PROSITE" id="PS51294"/>
    </source>
</evidence>
<comment type="subcellular location">
    <subcellularLocation>
        <location evidence="1">Nucleus</location>
    </subcellularLocation>
</comment>
<name>A0ABQ8GX74_9ROSI</name>
<feature type="domain" description="Myb-like" evidence="5">
    <location>
        <begin position="9"/>
        <end position="61"/>
    </location>
</feature>
<keyword evidence="8" id="KW-1185">Reference proteome</keyword>
<evidence type="ECO:0000313" key="7">
    <source>
        <dbReference type="EMBL" id="KAH7511419.1"/>
    </source>
</evidence>
<dbReference type="InterPro" id="IPR001005">
    <property type="entry name" value="SANT/Myb"/>
</dbReference>
<feature type="domain" description="HTH myb-type" evidence="6">
    <location>
        <begin position="9"/>
        <end position="65"/>
    </location>
</feature>
<dbReference type="InterPro" id="IPR009057">
    <property type="entry name" value="Homeodomain-like_sf"/>
</dbReference>
<proteinExistence type="predicted"/>
<feature type="region of interest" description="Disordered" evidence="4">
    <location>
        <begin position="197"/>
        <end position="243"/>
    </location>
</feature>
<reference evidence="7 8" key="1">
    <citation type="submission" date="2021-02" db="EMBL/GenBank/DDBJ databases">
        <title>Plant Genome Project.</title>
        <authorList>
            <person name="Zhang R.-G."/>
        </authorList>
    </citation>
    <scope>NUCLEOTIDE SEQUENCE [LARGE SCALE GENOMIC DNA]</scope>
    <source>
        <tissue evidence="7">Leaves</tissue>
    </source>
</reference>
<dbReference type="SMART" id="SM00717">
    <property type="entry name" value="SANT"/>
    <property type="match status" value="1"/>
</dbReference>
<sequence>MGRAPCCEKVGLKKGRWTTEEDELLTKYIQANGEGSWRSLPKNAGLLRCGKSCRLRWINYLRADLKRGNITTEEEETIVKLHSALGNRKIYSLTEPPRNNSTSTSIEAPSSVMKIIKLAGSICKRKGRRTRTGESSSIAIKKSVGLPKSGQVLDQPTAKEKATQVININDAASVVGQTEIGDSKDIELGLHGSCMDSSSGAIRVSGERKERASEESSSTSNNNNIKVSSRRRRRRRKETESEVLGPNEWLDSEINRLHNLLLMQREGVQEVDTSGNNNETLNNIDKQKKTASGVLNTSIVDGNQERREGGVNDSDSDKDKMLAIKSEGIIRSESSNYAYLAMDWFDHEEQHMWVDWDHYWQEIFNAP</sequence>
<evidence type="ECO:0000259" key="5">
    <source>
        <dbReference type="PROSITE" id="PS50090"/>
    </source>
</evidence>
<evidence type="ECO:0000256" key="3">
    <source>
        <dbReference type="ARBA" id="ARBA00023242"/>
    </source>
</evidence>
<protein>
    <submittedName>
        <fullName evidence="7">Uncharacterized protein</fullName>
    </submittedName>
</protein>
<dbReference type="Gene3D" id="1.10.10.60">
    <property type="entry name" value="Homeodomain-like"/>
    <property type="match status" value="1"/>
</dbReference>
<evidence type="ECO:0000256" key="2">
    <source>
        <dbReference type="ARBA" id="ARBA00023125"/>
    </source>
</evidence>
<comment type="caution">
    <text evidence="7">The sequence shown here is derived from an EMBL/GenBank/DDBJ whole genome shotgun (WGS) entry which is preliminary data.</text>
</comment>
<dbReference type="PANTHER" id="PTHR47999">
    <property type="entry name" value="TRANSCRIPTION FACTOR MYB8-RELATED-RELATED"/>
    <property type="match status" value="1"/>
</dbReference>
<dbReference type="PANTHER" id="PTHR47999:SF91">
    <property type="entry name" value="TRANSCRIPTION FACTOR MYB111"/>
    <property type="match status" value="1"/>
</dbReference>
<keyword evidence="3" id="KW-0539">Nucleus</keyword>
<feature type="compositionally biased region" description="Basic and acidic residues" evidence="4">
    <location>
        <begin position="205"/>
        <end position="214"/>
    </location>
</feature>
<dbReference type="InterPro" id="IPR017930">
    <property type="entry name" value="Myb_dom"/>
</dbReference>
<feature type="compositionally biased region" description="Low complexity" evidence="4">
    <location>
        <begin position="215"/>
        <end position="227"/>
    </location>
</feature>
<dbReference type="PROSITE" id="PS50090">
    <property type="entry name" value="MYB_LIKE"/>
    <property type="match status" value="1"/>
</dbReference>
<gene>
    <name evidence="7" type="ORF">JRO89_XSUnG0204000</name>
</gene>
<evidence type="ECO:0000256" key="1">
    <source>
        <dbReference type="ARBA" id="ARBA00004123"/>
    </source>
</evidence>
<dbReference type="Proteomes" id="UP000827721">
    <property type="component" value="Unassembled WGS sequence"/>
</dbReference>
<dbReference type="Pfam" id="PF00249">
    <property type="entry name" value="Myb_DNA-binding"/>
    <property type="match status" value="1"/>
</dbReference>
<dbReference type="CDD" id="cd00167">
    <property type="entry name" value="SANT"/>
    <property type="match status" value="1"/>
</dbReference>
<organism evidence="7 8">
    <name type="scientific">Xanthoceras sorbifolium</name>
    <dbReference type="NCBI Taxonomy" id="99658"/>
    <lineage>
        <taxon>Eukaryota</taxon>
        <taxon>Viridiplantae</taxon>
        <taxon>Streptophyta</taxon>
        <taxon>Embryophyta</taxon>
        <taxon>Tracheophyta</taxon>
        <taxon>Spermatophyta</taxon>
        <taxon>Magnoliopsida</taxon>
        <taxon>eudicotyledons</taxon>
        <taxon>Gunneridae</taxon>
        <taxon>Pentapetalae</taxon>
        <taxon>rosids</taxon>
        <taxon>malvids</taxon>
        <taxon>Sapindales</taxon>
        <taxon>Sapindaceae</taxon>
        <taxon>Xanthoceroideae</taxon>
        <taxon>Xanthoceras</taxon>
    </lineage>
</organism>
<dbReference type="InterPro" id="IPR015495">
    <property type="entry name" value="Myb_TF_plants"/>
</dbReference>
<accession>A0ABQ8GX74</accession>